<dbReference type="STRING" id="388280.SAMN04488057_102348"/>
<dbReference type="SMART" id="SM00028">
    <property type="entry name" value="TPR"/>
    <property type="match status" value="3"/>
</dbReference>
<organism evidence="3 4">
    <name type="scientific">Cyclobacterium lianum</name>
    <dbReference type="NCBI Taxonomy" id="388280"/>
    <lineage>
        <taxon>Bacteria</taxon>
        <taxon>Pseudomonadati</taxon>
        <taxon>Bacteroidota</taxon>
        <taxon>Cytophagia</taxon>
        <taxon>Cytophagales</taxon>
        <taxon>Cyclobacteriaceae</taxon>
        <taxon>Cyclobacterium</taxon>
    </lineage>
</organism>
<dbReference type="SUPFAM" id="SSF48452">
    <property type="entry name" value="TPR-like"/>
    <property type="match status" value="2"/>
</dbReference>
<dbReference type="PROSITE" id="PS51257">
    <property type="entry name" value="PROKAR_LIPOPROTEIN"/>
    <property type="match status" value="1"/>
</dbReference>
<evidence type="ECO:0000313" key="4">
    <source>
        <dbReference type="Proteomes" id="UP000184513"/>
    </source>
</evidence>
<dbReference type="AlphaFoldDB" id="A0A1M7KAB5"/>
<feature type="repeat" description="TPR" evidence="1">
    <location>
        <begin position="229"/>
        <end position="262"/>
    </location>
</feature>
<proteinExistence type="predicted"/>
<dbReference type="Pfam" id="PF13174">
    <property type="entry name" value="TPR_6"/>
    <property type="match status" value="1"/>
</dbReference>
<dbReference type="InterPro" id="IPR011990">
    <property type="entry name" value="TPR-like_helical_dom_sf"/>
</dbReference>
<sequence>MVKFSNPVPLQKSILYFFLFTLVVFSVLSCSSQKDTFTNRLYHNTTARFNAYYYADAKIMELEDKIKEKYQEDYSQVLPVFYPIDSSTIEANEELLKEAREMASKAIDWHKISKWVDPSYFLIGKVDYYQGQFDEARNTFKYLNVNSKQDAVRHRSLIQLLRSFIDLDQFEDANFVIDYLSKEAGISRENKKFLYKTLAYYYEKRGEEDLIVPSIFKALEFSNDNAEISRMHFMLGQLYQKAGLDAFAYEYYQKALTGSPSYERTFFAQLYSQQVAELEKSKDLKRVRDYYDDLYEDNKNVDFRDVILFEKGRFEKKQGNLDDAIRLYSLAVKEPGENERQKGYIYQELADVFLHEKENFLKTKYYLDSALKGFKETDRNYAELASRKEIFDQYAKNYELLTRNDSLIRLSRLSPEEQEKYVSDFLEKEEERLILEAQAAEKKENTSIFENLLAFGGAGGSASSTFYWDNPTAIQRGALEFNRVWGSRPLTDNWRRSNRSFQADESTESSRPQLAELEETAEDSLASAQIATLPDKASLLSQIPNEPETREMMEAEMEEAYFNLGKLLYFDLKQAEKAIGYLEKLIQEYPDTPKKPEAYYTLYLASQELNTNPEKYAQLLNVEFPDSQFTKSINNPDQVSGSQANFESGENYKEAYGYFQNREYVTARNIVRETLNRYPLTKNTDRLLLLDIMISGKLESLDLYKERLQGYLQQARDEKLLAFAKDLLSAVSEEDEAAMETETDENDQEALAAQEQPIDPADAASESPYKENSGQTHIFILPMDQDLAESSGDLTAALEKFHAENFANERLRTGTIAISRETSILIISPFPNAERSLMYKETFLNSFNKDSLSEEIKNSSFVISIENFQQLNKRKDIAEYRSFYEKAY</sequence>
<keyword evidence="4" id="KW-1185">Reference proteome</keyword>
<evidence type="ECO:0000313" key="3">
    <source>
        <dbReference type="EMBL" id="SHM61777.1"/>
    </source>
</evidence>
<reference evidence="3 4" key="1">
    <citation type="submission" date="2016-11" db="EMBL/GenBank/DDBJ databases">
        <authorList>
            <person name="Jaros S."/>
            <person name="Januszkiewicz K."/>
            <person name="Wedrychowicz H."/>
        </authorList>
    </citation>
    <scope>NUCLEOTIDE SEQUENCE [LARGE SCALE GENOMIC DNA]</scope>
    <source>
        <strain evidence="3 4">CGMCC 1.6102</strain>
    </source>
</reference>
<dbReference type="Gene3D" id="1.25.40.10">
    <property type="entry name" value="Tetratricopeptide repeat domain"/>
    <property type="match status" value="2"/>
</dbReference>
<protein>
    <submittedName>
        <fullName evidence="3">Tetratricopeptide repeat-containing protein</fullName>
    </submittedName>
</protein>
<feature type="region of interest" description="Disordered" evidence="2">
    <location>
        <begin position="733"/>
        <end position="755"/>
    </location>
</feature>
<evidence type="ECO:0000256" key="1">
    <source>
        <dbReference type="PROSITE-ProRule" id="PRU00339"/>
    </source>
</evidence>
<dbReference type="PROSITE" id="PS50005">
    <property type="entry name" value="TPR"/>
    <property type="match status" value="1"/>
</dbReference>
<dbReference type="Proteomes" id="UP000184513">
    <property type="component" value="Unassembled WGS sequence"/>
</dbReference>
<dbReference type="InterPro" id="IPR019734">
    <property type="entry name" value="TPR_rpt"/>
</dbReference>
<accession>A0A1M7KAB5</accession>
<evidence type="ECO:0000256" key="2">
    <source>
        <dbReference type="SAM" id="MobiDB-lite"/>
    </source>
</evidence>
<keyword evidence="1" id="KW-0802">TPR repeat</keyword>
<dbReference type="EMBL" id="FRCY01000002">
    <property type="protein sequence ID" value="SHM61777.1"/>
    <property type="molecule type" value="Genomic_DNA"/>
</dbReference>
<name>A0A1M7KAB5_9BACT</name>
<gene>
    <name evidence="3" type="ORF">SAMN04488057_102348</name>
</gene>
<feature type="compositionally biased region" description="Acidic residues" evidence="2">
    <location>
        <begin position="733"/>
        <end position="748"/>
    </location>
</feature>